<evidence type="ECO:0000259" key="1">
    <source>
        <dbReference type="PROSITE" id="PS50076"/>
    </source>
</evidence>
<dbReference type="Pfam" id="PF05099">
    <property type="entry name" value="TerB"/>
    <property type="match status" value="1"/>
</dbReference>
<dbReference type="InterPro" id="IPR029024">
    <property type="entry name" value="TerB-like"/>
</dbReference>
<accession>A0AAJ1IH35</accession>
<reference evidence="2 3" key="1">
    <citation type="submission" date="2022-12" db="EMBL/GenBank/DDBJ databases">
        <title>Metagenome assembled genome from gulf of manar.</title>
        <authorList>
            <person name="Kohli P."/>
            <person name="Pk S."/>
            <person name="Venkata Ramana C."/>
            <person name="Sasikala C."/>
        </authorList>
    </citation>
    <scope>NUCLEOTIDE SEQUENCE [LARGE SCALE GENOMIC DNA]</scope>
    <source>
        <strain evidence="2">JB008</strain>
    </source>
</reference>
<dbReference type="PROSITE" id="PS50076">
    <property type="entry name" value="DNAJ_2"/>
    <property type="match status" value="1"/>
</dbReference>
<dbReference type="SUPFAM" id="SSF158682">
    <property type="entry name" value="TerB-like"/>
    <property type="match status" value="1"/>
</dbReference>
<dbReference type="InterPro" id="IPR036869">
    <property type="entry name" value="J_dom_sf"/>
</dbReference>
<gene>
    <name evidence="2" type="ORF">PQJ61_05055</name>
</gene>
<evidence type="ECO:0000313" key="2">
    <source>
        <dbReference type="EMBL" id="MDC7226116.1"/>
    </source>
</evidence>
<dbReference type="Gene3D" id="1.10.287.110">
    <property type="entry name" value="DnaJ domain"/>
    <property type="match status" value="1"/>
</dbReference>
<dbReference type="AlphaFoldDB" id="A0AAJ1IH35"/>
<dbReference type="EMBL" id="JAQQAL010000011">
    <property type="protein sequence ID" value="MDC7226116.1"/>
    <property type="molecule type" value="Genomic_DNA"/>
</dbReference>
<dbReference type="InterPro" id="IPR050817">
    <property type="entry name" value="DjlA_DnaK_co-chaperone"/>
</dbReference>
<dbReference type="PRINTS" id="PR00625">
    <property type="entry name" value="JDOMAIN"/>
</dbReference>
<sequence length="281" mass="31112">MSCLGAVIGGTIGLFLGGPLGAIAGAAFGGFISGGGTRINFGDQQENFQGGNYYSNLYGSRMNQNQRHQMTFFVGAFSMLAKIAAVDGNVSDKERRKVEEFMDKDLNLDASTKQAAFRIFDTAVNSQETFYSFANQFAKEFRYQPQMYELMLDMMVRIAVEDNGISAEEETLIIDAVHIFRLDDSVYARLKAKHTGTGYDGSQSRYGAQGGYSSSAAYAVLGCSQSDSDDKLKRAYRKLVSEYHPDKISAKGLPDEFQKVAKQKFIEIQNAWDEIKKERGL</sequence>
<name>A0AAJ1IH35_9SPIO</name>
<dbReference type="CDD" id="cd06257">
    <property type="entry name" value="DnaJ"/>
    <property type="match status" value="1"/>
</dbReference>
<dbReference type="Pfam" id="PF00226">
    <property type="entry name" value="DnaJ"/>
    <property type="match status" value="1"/>
</dbReference>
<comment type="caution">
    <text evidence="2">The sequence shown here is derived from an EMBL/GenBank/DDBJ whole genome shotgun (WGS) entry which is preliminary data.</text>
</comment>
<evidence type="ECO:0000313" key="3">
    <source>
        <dbReference type="Proteomes" id="UP001221217"/>
    </source>
</evidence>
<proteinExistence type="predicted"/>
<dbReference type="Gene3D" id="1.10.3680.10">
    <property type="entry name" value="TerB-like"/>
    <property type="match status" value="1"/>
</dbReference>
<dbReference type="SMART" id="SM00271">
    <property type="entry name" value="DnaJ"/>
    <property type="match status" value="1"/>
</dbReference>
<dbReference type="PANTHER" id="PTHR24074">
    <property type="entry name" value="CO-CHAPERONE PROTEIN DJLA"/>
    <property type="match status" value="1"/>
</dbReference>
<dbReference type="SUPFAM" id="SSF46565">
    <property type="entry name" value="Chaperone J-domain"/>
    <property type="match status" value="1"/>
</dbReference>
<feature type="domain" description="J" evidence="1">
    <location>
        <begin position="216"/>
        <end position="280"/>
    </location>
</feature>
<protein>
    <submittedName>
        <fullName evidence="2">TerB family tellurite resistance protein</fullName>
    </submittedName>
</protein>
<dbReference type="InterPro" id="IPR007791">
    <property type="entry name" value="DjlA_N"/>
</dbReference>
<dbReference type="Proteomes" id="UP001221217">
    <property type="component" value="Unassembled WGS sequence"/>
</dbReference>
<organism evidence="2 3">
    <name type="scientific">Candidatus Thalassospirochaeta sargassi</name>
    <dbReference type="NCBI Taxonomy" id="3119039"/>
    <lineage>
        <taxon>Bacteria</taxon>
        <taxon>Pseudomonadati</taxon>
        <taxon>Spirochaetota</taxon>
        <taxon>Spirochaetia</taxon>
        <taxon>Spirochaetales</taxon>
        <taxon>Spirochaetaceae</taxon>
        <taxon>Candidatus Thalassospirochaeta</taxon>
    </lineage>
</organism>
<dbReference type="InterPro" id="IPR001623">
    <property type="entry name" value="DnaJ_domain"/>
</dbReference>